<protein>
    <submittedName>
        <fullName evidence="2">Uncharacterized protein</fullName>
    </submittedName>
</protein>
<sequence length="110" mass="13102">MYDLHGSLNTGTRSQRKIWVKDFKPKRKTQLMLHNPQLMLHFALNHECFQYKRPTHQAQRNKNKTLENNKSVPRTPNFNEHANDTCDVGKSCGGVRRKHLCHRREQKQMH</sequence>
<dbReference type="AlphaFoldDB" id="A0A8D8W3X2"/>
<feature type="compositionally biased region" description="Polar residues" evidence="1">
    <location>
        <begin position="64"/>
        <end position="80"/>
    </location>
</feature>
<dbReference type="EMBL" id="HBUF01140456">
    <property type="protein sequence ID" value="CAG6646153.1"/>
    <property type="molecule type" value="Transcribed_RNA"/>
</dbReference>
<feature type="region of interest" description="Disordered" evidence="1">
    <location>
        <begin position="54"/>
        <end position="83"/>
    </location>
</feature>
<name>A0A8D8W3X2_9HEMI</name>
<accession>A0A8D8W3X2</accession>
<organism evidence="2">
    <name type="scientific">Cacopsylla melanoneura</name>
    <dbReference type="NCBI Taxonomy" id="428564"/>
    <lineage>
        <taxon>Eukaryota</taxon>
        <taxon>Metazoa</taxon>
        <taxon>Ecdysozoa</taxon>
        <taxon>Arthropoda</taxon>
        <taxon>Hexapoda</taxon>
        <taxon>Insecta</taxon>
        <taxon>Pterygota</taxon>
        <taxon>Neoptera</taxon>
        <taxon>Paraneoptera</taxon>
        <taxon>Hemiptera</taxon>
        <taxon>Sternorrhyncha</taxon>
        <taxon>Psylloidea</taxon>
        <taxon>Psyllidae</taxon>
        <taxon>Psyllinae</taxon>
        <taxon>Cacopsylla</taxon>
    </lineage>
</organism>
<evidence type="ECO:0000313" key="2">
    <source>
        <dbReference type="EMBL" id="CAG6646153.1"/>
    </source>
</evidence>
<proteinExistence type="predicted"/>
<feature type="compositionally biased region" description="Basic residues" evidence="1">
    <location>
        <begin position="54"/>
        <end position="63"/>
    </location>
</feature>
<reference evidence="2" key="1">
    <citation type="submission" date="2021-05" db="EMBL/GenBank/DDBJ databases">
        <authorList>
            <person name="Alioto T."/>
            <person name="Alioto T."/>
            <person name="Gomez Garrido J."/>
        </authorList>
    </citation>
    <scope>NUCLEOTIDE SEQUENCE</scope>
</reference>
<evidence type="ECO:0000256" key="1">
    <source>
        <dbReference type="SAM" id="MobiDB-lite"/>
    </source>
</evidence>